<evidence type="ECO:0000256" key="1">
    <source>
        <dbReference type="SAM" id="Phobius"/>
    </source>
</evidence>
<dbReference type="FunFam" id="3.80.10.10:FF:000276">
    <property type="entry name" value="F-box/LRR-repeat protein 3"/>
    <property type="match status" value="1"/>
</dbReference>
<evidence type="ECO:0000259" key="2">
    <source>
        <dbReference type="Pfam" id="PF25372"/>
    </source>
</evidence>
<gene>
    <name evidence="3" type="ORF">SI8410_01001401</name>
</gene>
<dbReference type="InterPro" id="IPR057207">
    <property type="entry name" value="FBXL15_LRR"/>
</dbReference>
<dbReference type="OrthoDB" id="550575at2759"/>
<sequence length="665" mass="72902">MKKLRVAEEANYFDALAEETFFMILDCLDSNPLDKKSFSLVCKSWYAAESRHRRVLKPRRVDLLPTVLSRYPSVSRLDLSLCPRVTDACLATVALSLGSSLRSIDLSKSRSFTQVGLESLVTNCSSLVEIDLSNATELSDAAAATIGRAKNLERLSLTRCKMVTDMGLGCIAVGCPRLRALSLRWCLGVTDLAVGLVAVKCKEIRSLDISYVQVTGQCLQPILQLKNLQDLSLEGCRGIDDESLATIQQKCKSLVTLNLSNSRHVGYLGFSSLSRGAVHLRELILSHCGTVSHSLANSLQKFSRLQSLQLDGCRFSTYGLKVVANSCSSLRELSFSKCLGVTDEDLSLISEKNKDLQKLDITCCREITALSIDNISRSCPSLRSLKMESCSQVSREAFPLIGERCRFLEELDLTDNELDDEGLKAISRCRGLLALRIGLCLNIDDEGLTHIGMHCQNLQEIDLYRSVRISDKGVVAVAQGCPGLQMINLSYCEEITDSSLISLSKCSKMNTVEIRGCPQISSNGLSVIAAGCRQLFKLDVKKCFQINDAGMIPLACLSRNLREINLSYCSVTDMGLLTLASLSYLQNMTIVHVGGLTASGLAAALIACGGLTKVKLNLSFKSLLPKNLLEHMEARGCIVQWRDKPFQMVDPDPIKIWKLPAGVET</sequence>
<dbReference type="GO" id="GO:0019005">
    <property type="term" value="C:SCF ubiquitin ligase complex"/>
    <property type="evidence" value="ECO:0007669"/>
    <property type="project" value="TreeGrafter"/>
</dbReference>
<dbReference type="InterPro" id="IPR032675">
    <property type="entry name" value="LRR_dom_sf"/>
</dbReference>
<dbReference type="Gene3D" id="1.20.1280.50">
    <property type="match status" value="1"/>
</dbReference>
<keyword evidence="4" id="KW-1185">Reference proteome</keyword>
<feature type="transmembrane region" description="Helical" evidence="1">
    <location>
        <begin position="590"/>
        <end position="612"/>
    </location>
</feature>
<dbReference type="PANTHER" id="PTHR13318">
    <property type="entry name" value="PARTNER OF PAIRED, ISOFORM B-RELATED"/>
    <property type="match status" value="1"/>
</dbReference>
<feature type="domain" description="F-box/LRR-repeat protein 15-like leucin rich repeat" evidence="2">
    <location>
        <begin position="481"/>
        <end position="558"/>
    </location>
</feature>
<organism evidence="3 4">
    <name type="scientific">Spirodela intermedia</name>
    <name type="common">Intermediate duckweed</name>
    <dbReference type="NCBI Taxonomy" id="51605"/>
    <lineage>
        <taxon>Eukaryota</taxon>
        <taxon>Viridiplantae</taxon>
        <taxon>Streptophyta</taxon>
        <taxon>Embryophyta</taxon>
        <taxon>Tracheophyta</taxon>
        <taxon>Spermatophyta</taxon>
        <taxon>Magnoliopsida</taxon>
        <taxon>Liliopsida</taxon>
        <taxon>Araceae</taxon>
        <taxon>Lemnoideae</taxon>
        <taxon>Spirodela</taxon>
    </lineage>
</organism>
<dbReference type="InterPro" id="IPR006553">
    <property type="entry name" value="Leu-rich_rpt_Cys-con_subtyp"/>
</dbReference>
<name>A0A7I8JZA3_SPIIN</name>
<dbReference type="SMART" id="SM00367">
    <property type="entry name" value="LRR_CC"/>
    <property type="match status" value="17"/>
</dbReference>
<dbReference type="Proteomes" id="UP000663760">
    <property type="component" value="Chromosome 1"/>
</dbReference>
<dbReference type="AlphaFoldDB" id="A0A7I8JZA3"/>
<keyword evidence="1" id="KW-0812">Transmembrane</keyword>
<dbReference type="PANTHER" id="PTHR13318:SF105">
    <property type="entry name" value="F-BOX_LRR-REPEAT PROTEIN 3"/>
    <property type="match status" value="1"/>
</dbReference>
<dbReference type="GO" id="GO:0031146">
    <property type="term" value="P:SCF-dependent proteasomal ubiquitin-dependent protein catabolic process"/>
    <property type="evidence" value="ECO:0007669"/>
    <property type="project" value="TreeGrafter"/>
</dbReference>
<reference evidence="3" key="1">
    <citation type="submission" date="2020-02" db="EMBL/GenBank/DDBJ databases">
        <authorList>
            <person name="Scholz U."/>
            <person name="Mascher M."/>
            <person name="Fiebig A."/>
        </authorList>
    </citation>
    <scope>NUCLEOTIDE SEQUENCE</scope>
</reference>
<feature type="domain" description="F-box/LRR-repeat protein 15-like leucin rich repeat" evidence="2">
    <location>
        <begin position="319"/>
        <end position="477"/>
    </location>
</feature>
<keyword evidence="1" id="KW-0472">Membrane</keyword>
<proteinExistence type="predicted"/>
<evidence type="ECO:0000313" key="4">
    <source>
        <dbReference type="Proteomes" id="UP000663760"/>
    </source>
</evidence>
<dbReference type="Pfam" id="PF25372">
    <property type="entry name" value="DUF7885"/>
    <property type="match status" value="2"/>
</dbReference>
<dbReference type="EMBL" id="LR746264">
    <property type="protein sequence ID" value="CAA7389330.1"/>
    <property type="molecule type" value="Genomic_DNA"/>
</dbReference>
<dbReference type="SUPFAM" id="SSF52047">
    <property type="entry name" value="RNI-like"/>
    <property type="match status" value="2"/>
</dbReference>
<keyword evidence="1" id="KW-1133">Transmembrane helix</keyword>
<protein>
    <recommendedName>
        <fullName evidence="2">F-box/LRR-repeat protein 15-like leucin rich repeat domain-containing protein</fullName>
    </recommendedName>
</protein>
<dbReference type="Gene3D" id="3.80.10.10">
    <property type="entry name" value="Ribonuclease Inhibitor"/>
    <property type="match status" value="4"/>
</dbReference>
<evidence type="ECO:0000313" key="3">
    <source>
        <dbReference type="EMBL" id="CAA7389330.1"/>
    </source>
</evidence>
<accession>A0A7I8JZA3</accession>